<evidence type="ECO:0000313" key="2">
    <source>
        <dbReference type="Proteomes" id="UP000274315"/>
    </source>
</evidence>
<dbReference type="AlphaFoldDB" id="A0A3M5WF64"/>
<comment type="caution">
    <text evidence="1">The sequence shown here is derived from an EMBL/GenBank/DDBJ whole genome shotgun (WGS) entry which is preliminary data.</text>
</comment>
<protein>
    <submittedName>
        <fullName evidence="1">Uncharacterized protein</fullName>
    </submittedName>
</protein>
<dbReference type="EMBL" id="RBUF01000616">
    <property type="protein sequence ID" value="RMU69176.1"/>
    <property type="molecule type" value="Genomic_DNA"/>
</dbReference>
<accession>A0A3M5WF64</accession>
<organism evidence="1 2">
    <name type="scientific">Pseudomonas syringae pv. aptata</name>
    <dbReference type="NCBI Taxonomy" id="83167"/>
    <lineage>
        <taxon>Bacteria</taxon>
        <taxon>Pseudomonadati</taxon>
        <taxon>Pseudomonadota</taxon>
        <taxon>Gammaproteobacteria</taxon>
        <taxon>Pseudomonadales</taxon>
        <taxon>Pseudomonadaceae</taxon>
        <taxon>Pseudomonas</taxon>
        <taxon>Pseudomonas syringae</taxon>
    </lineage>
</organism>
<dbReference type="Proteomes" id="UP000274315">
    <property type="component" value="Unassembled WGS sequence"/>
</dbReference>
<reference evidence="1 2" key="1">
    <citation type="submission" date="2018-08" db="EMBL/GenBank/DDBJ databases">
        <title>Recombination of ecologically and evolutionarily significant loci maintains genetic cohesion in the Pseudomonas syringae species complex.</title>
        <authorList>
            <person name="Dillon M."/>
            <person name="Thakur S."/>
            <person name="Almeida R.N.D."/>
            <person name="Weir B.S."/>
            <person name="Guttman D.S."/>
        </authorList>
    </citation>
    <scope>NUCLEOTIDE SEQUENCE [LARGE SCALE GENOMIC DNA]</scope>
    <source>
        <strain evidence="1 2">ICMP 11935</strain>
    </source>
</reference>
<sequence length="496" mass="55019">MAVQQIEALGNDYGIATVLVANGQQMLRIEPAFVPRARPKVAVQLQDDRALLPGLERRWKVVGGPGTVDRQGLFMPPDQRLVASSVVSCEVVNNGVVLACGYSVIELSEVIDEGRWEEMSVFTVMVPGTSSGDHRTGSLYPNGYQQLRLEVKTQVMPVDGVDYQLSPTEMASMRLVDDITGQNIESVLPTLDGMPEGDDQAWRVRKQHNRFELSGAGVFAAESGLDVPRPVAQDFYLHSRAEPGFSGVFYATFQDDNGKWWTSVQYEEVNSKVEINPRRLPTFDTRNYTFIALRAEGLGGNPPVDPPPEGSADDPFDLYLKTTDYWTLSVINPDTQQWVGFERLKFLPSKSDSDAINTSIILWESMQPDEIMFSWTGFIFDDPAVIGDVSKVHFDEALKDVMGNVHTLDIDVYGSVFEAGKLVISLHRLRGLKFIPEGDPARDKLTGTLAVLLVDKQGNAHKRRIGFLVGGSGRRNRLMHTFFSATLPERGIDATH</sequence>
<evidence type="ECO:0000313" key="1">
    <source>
        <dbReference type="EMBL" id="RMU69176.1"/>
    </source>
</evidence>
<proteinExistence type="predicted"/>
<gene>
    <name evidence="1" type="ORF">ALP24_101337</name>
</gene>
<name>A0A3M5WF64_PSEAP</name>